<name>A0A6J6BLW3_9ZZZZ</name>
<dbReference type="EMBL" id="CAEZSR010000004">
    <property type="protein sequence ID" value="CAB4539982.1"/>
    <property type="molecule type" value="Genomic_DNA"/>
</dbReference>
<sequence>MMPMNLPKVEPLVQAALAALDAAIDVATDDNLKADLAKAMAPIREIADRIESIRTVQGASRWW</sequence>
<accession>A0A6J6BLW3</accession>
<reference evidence="1" key="1">
    <citation type="submission" date="2020-05" db="EMBL/GenBank/DDBJ databases">
        <authorList>
            <person name="Chiriac C."/>
            <person name="Salcher M."/>
            <person name="Ghai R."/>
            <person name="Kavagutti S V."/>
        </authorList>
    </citation>
    <scope>NUCLEOTIDE SEQUENCE</scope>
</reference>
<gene>
    <name evidence="1" type="ORF">UFOPK1493_00215</name>
</gene>
<protein>
    <submittedName>
        <fullName evidence="1">Unannotated protein</fullName>
    </submittedName>
</protein>
<dbReference type="AlphaFoldDB" id="A0A6J6BLW3"/>
<proteinExistence type="predicted"/>
<organism evidence="1">
    <name type="scientific">freshwater metagenome</name>
    <dbReference type="NCBI Taxonomy" id="449393"/>
    <lineage>
        <taxon>unclassified sequences</taxon>
        <taxon>metagenomes</taxon>
        <taxon>ecological metagenomes</taxon>
    </lineage>
</organism>
<evidence type="ECO:0000313" key="1">
    <source>
        <dbReference type="EMBL" id="CAB4539982.1"/>
    </source>
</evidence>